<keyword evidence="3" id="KW-1185">Reference proteome</keyword>
<comment type="caution">
    <text evidence="2">The sequence shown here is derived from an EMBL/GenBank/DDBJ whole genome shotgun (WGS) entry which is preliminary data.</text>
</comment>
<feature type="region of interest" description="Disordered" evidence="1">
    <location>
        <begin position="437"/>
        <end position="711"/>
    </location>
</feature>
<organism evidence="2 3">
    <name type="scientific">Leishmania orientalis</name>
    <dbReference type="NCBI Taxonomy" id="2249476"/>
    <lineage>
        <taxon>Eukaryota</taxon>
        <taxon>Discoba</taxon>
        <taxon>Euglenozoa</taxon>
        <taxon>Kinetoplastea</taxon>
        <taxon>Metakinetoplastina</taxon>
        <taxon>Trypanosomatida</taxon>
        <taxon>Trypanosomatidae</taxon>
        <taxon>Leishmaniinae</taxon>
        <taxon>Leishmania</taxon>
    </lineage>
</organism>
<dbReference type="AlphaFoldDB" id="A0A836KN11"/>
<feature type="compositionally biased region" description="Basic and acidic residues" evidence="1">
    <location>
        <begin position="482"/>
        <end position="491"/>
    </location>
</feature>
<dbReference type="RefSeq" id="XP_067060890.1">
    <property type="nucleotide sequence ID" value="XM_067205338.1"/>
</dbReference>
<feature type="compositionally biased region" description="Polar residues" evidence="1">
    <location>
        <begin position="467"/>
        <end position="481"/>
    </location>
</feature>
<evidence type="ECO:0000313" key="2">
    <source>
        <dbReference type="EMBL" id="KAG5471773.1"/>
    </source>
</evidence>
<accession>A0A836KN11</accession>
<dbReference type="KEGG" id="loi:92359272"/>
<proteinExistence type="predicted"/>
<name>A0A836KN11_9TRYP</name>
<feature type="compositionally biased region" description="Polar residues" evidence="1">
    <location>
        <begin position="580"/>
        <end position="592"/>
    </location>
</feature>
<sequence length="755" mass="79048">MGNAVVCGLDREVRNEYTNRRESGQEAKLTVRRRHPETAAPHLRSSTKMRPDTVTVDAYGKIGCSTEQQLNLRSSTGVSHAVLCGLSGSTPAIAEFGRASATPPLEPWQPLLPHTDSFLHVDPQHDYVIDLETWPSYAWPDSIAAVPRDDESAEPSGHSSCLSLSSNEFDLPADLYVAECLEYVVTTEQQAPLSDPPTPVPPPRPSVKPVESPVWGALMLPRLLPTPLLTASKSVAEPAFTAVSSTAPVASSPCPFLPGGTGTGAAEPKVGQCNPDDDSAASGSETKTPWEPMRAPPSPLVQPEQHRPALREVQTLGSGHKAKSAHRVTSSALRKESKDCLPKASPPRRMTDMGATAALAPPPLVAVGTGGSPMVKSPGSKPPVLLRSFIRGEKRLSGSSVKGAETENDRGATRGSTSPWDVFAAYEAYLTSAAGAPPIGLPDLSSLPDRNGLGSEPRAGQGRVKQPTVSGFAASSMTVKSMQKETARHVLESTSNGGVGERPMASQSPQRMTPSKDDIAKPKSGVCGAVASSSPRPAESKTKTAATAANQRHTFTSSVAVPVGTQPQSSRRGTGKGGALTSTGGSGVSDTACSAHLEASKQGASAQRRLHARDSTGVHKMENAQDSLFPDPVPSPASSPPGGGGKQRRHGSKGGSESSDEDMERSSGDGLNKPRNTNPSDSMPSLGGSKRTNSILKKTSSYRSRNGSPVVRTLPVMGSVSFLLCEQEAALAMVSRQGVSKAVSRHAKPRHKDDL</sequence>
<feature type="region of interest" description="Disordered" evidence="1">
    <location>
        <begin position="188"/>
        <end position="207"/>
    </location>
</feature>
<feature type="compositionally biased region" description="Polar residues" evidence="1">
    <location>
        <begin position="550"/>
        <end position="572"/>
    </location>
</feature>
<dbReference type="EMBL" id="JAFHLR010000031">
    <property type="protein sequence ID" value="KAG5471773.1"/>
    <property type="molecule type" value="Genomic_DNA"/>
</dbReference>
<protein>
    <submittedName>
        <fullName evidence="2">Uncharacterized protein</fullName>
    </submittedName>
</protein>
<evidence type="ECO:0000313" key="3">
    <source>
        <dbReference type="Proteomes" id="UP000674143"/>
    </source>
</evidence>
<feature type="compositionally biased region" description="Pro residues" evidence="1">
    <location>
        <begin position="194"/>
        <end position="206"/>
    </location>
</feature>
<evidence type="ECO:0000256" key="1">
    <source>
        <dbReference type="SAM" id="MobiDB-lite"/>
    </source>
</evidence>
<feature type="compositionally biased region" description="Basic and acidic residues" evidence="1">
    <location>
        <begin position="612"/>
        <end position="623"/>
    </location>
</feature>
<dbReference type="GeneID" id="92359272"/>
<feature type="region of interest" description="Disordered" evidence="1">
    <location>
        <begin position="260"/>
        <end position="349"/>
    </location>
</feature>
<feature type="compositionally biased region" description="Polar residues" evidence="1">
    <location>
        <begin position="674"/>
        <end position="683"/>
    </location>
</feature>
<dbReference type="Proteomes" id="UP000674143">
    <property type="component" value="Chromosome 31"/>
</dbReference>
<reference evidence="2 3" key="1">
    <citation type="submission" date="2021-02" db="EMBL/GenBank/DDBJ databases">
        <title>Leishmania (Mundinia) orientalis Genome sequencing and assembly.</title>
        <authorList>
            <person name="Almutairi H."/>
            <person name="Gatherer D."/>
        </authorList>
    </citation>
    <scope>NUCLEOTIDE SEQUENCE [LARGE SCALE GENOMIC DNA]</scope>
    <source>
        <strain evidence="2">LSCM4</strain>
    </source>
</reference>
<gene>
    <name evidence="2" type="ORF">LSCM4_03327</name>
</gene>
<feature type="region of interest" description="Disordered" evidence="1">
    <location>
        <begin position="395"/>
        <end position="417"/>
    </location>
</feature>
<feature type="compositionally biased region" description="Polar residues" evidence="1">
    <location>
        <begin position="690"/>
        <end position="707"/>
    </location>
</feature>